<dbReference type="AlphaFoldDB" id="A0A2S6N6M6"/>
<organism evidence="1 2">
    <name type="scientific">Rhodoblastus sphagnicola</name>
    <dbReference type="NCBI Taxonomy" id="333368"/>
    <lineage>
        <taxon>Bacteria</taxon>
        <taxon>Pseudomonadati</taxon>
        <taxon>Pseudomonadota</taxon>
        <taxon>Alphaproteobacteria</taxon>
        <taxon>Hyphomicrobiales</taxon>
        <taxon>Rhodoblastaceae</taxon>
        <taxon>Rhodoblastus</taxon>
    </lineage>
</organism>
<accession>A0A2S6N6M6</accession>
<name>A0A2S6N6M6_9HYPH</name>
<protein>
    <recommendedName>
        <fullName evidence="3">DNA repair photolyase</fullName>
    </recommendedName>
</protein>
<reference evidence="1 2" key="1">
    <citation type="journal article" date="2018" name="Arch. Microbiol.">
        <title>New insights into the metabolic potential of the phototrophic purple bacterium Rhodopila globiformis DSM 161(T) from its draft genome sequence and evidence for a vanadium-dependent nitrogenase.</title>
        <authorList>
            <person name="Imhoff J.F."/>
            <person name="Rahn T."/>
            <person name="Kunzel S."/>
            <person name="Neulinger S.C."/>
        </authorList>
    </citation>
    <scope>NUCLEOTIDE SEQUENCE [LARGE SCALE GENOMIC DNA]</scope>
    <source>
        <strain evidence="1 2">DSM 16996</strain>
    </source>
</reference>
<sequence>MIISASRRTDIPAFYAEWFMNRVREEYLLVRNPFNAKQIRRVSLAPKDVEAIVFWTRNPEKLIKYLDELNCRGHRYYFQYTITGYPRSFERSVPRPQSAIETFIRLSKIVGPDRVIWRFDPILISSLVDIAEHERLFAKIASSLRGNAKRVVISFADIYAKVTRNLAKIPNLSIHDLMAKREEALQLARNLVAIAGVNGLEVQSCSEEIDLSPAGVAHGKCIDDQLISRLFAVSLKTRKDKGQREACGCIESVDIGQYNSCLHGCAYCYATANKELALRNYDRHDPLSPFLIGNAAQGEINADSQSKEQDPAQGSLF</sequence>
<dbReference type="RefSeq" id="WP_104508295.1">
    <property type="nucleotide sequence ID" value="NZ_JACIGC010000004.1"/>
</dbReference>
<comment type="caution">
    <text evidence="1">The sequence shown here is derived from an EMBL/GenBank/DDBJ whole genome shotgun (WGS) entry which is preliminary data.</text>
</comment>
<evidence type="ECO:0008006" key="3">
    <source>
        <dbReference type="Google" id="ProtNLM"/>
    </source>
</evidence>
<dbReference type="InterPro" id="IPR014998">
    <property type="entry name" value="DUF1848"/>
</dbReference>
<gene>
    <name evidence="1" type="ORF">CCR94_13090</name>
</gene>
<keyword evidence="2" id="KW-1185">Reference proteome</keyword>
<dbReference type="EMBL" id="NHSJ01000082">
    <property type="protein sequence ID" value="PPQ30251.1"/>
    <property type="molecule type" value="Genomic_DNA"/>
</dbReference>
<proteinExistence type="predicted"/>
<dbReference type="Pfam" id="PF08902">
    <property type="entry name" value="DUF1848"/>
    <property type="match status" value="1"/>
</dbReference>
<dbReference type="OrthoDB" id="9771212at2"/>
<evidence type="ECO:0000313" key="2">
    <source>
        <dbReference type="Proteomes" id="UP000239089"/>
    </source>
</evidence>
<dbReference type="Proteomes" id="UP000239089">
    <property type="component" value="Unassembled WGS sequence"/>
</dbReference>
<evidence type="ECO:0000313" key="1">
    <source>
        <dbReference type="EMBL" id="PPQ30251.1"/>
    </source>
</evidence>